<dbReference type="PANTHER" id="PTHR39598">
    <property type="entry name" value="AUSTINOL SYNTHESIS PROTEIN F-RELATED"/>
    <property type="match status" value="1"/>
</dbReference>
<organism evidence="1 2">
    <name type="scientific">Lasallia pustulata</name>
    <dbReference type="NCBI Taxonomy" id="136370"/>
    <lineage>
        <taxon>Eukaryota</taxon>
        <taxon>Fungi</taxon>
        <taxon>Dikarya</taxon>
        <taxon>Ascomycota</taxon>
        <taxon>Pezizomycotina</taxon>
        <taxon>Lecanoromycetes</taxon>
        <taxon>OSLEUM clade</taxon>
        <taxon>Umbilicariomycetidae</taxon>
        <taxon>Umbilicariales</taxon>
        <taxon>Umbilicariaceae</taxon>
        <taxon>Lasallia</taxon>
    </lineage>
</organism>
<proteinExistence type="predicted"/>
<dbReference type="SUPFAM" id="SSF54427">
    <property type="entry name" value="NTF2-like"/>
    <property type="match status" value="1"/>
</dbReference>
<dbReference type="Gene3D" id="3.10.450.50">
    <property type="match status" value="1"/>
</dbReference>
<dbReference type="PANTHER" id="PTHR39598:SF1">
    <property type="entry name" value="AUSTINOID BIOSYNTHESIS CLUSTERS PROTEIN F-RELATED"/>
    <property type="match status" value="1"/>
</dbReference>
<accession>A0A5M8PYZ5</accession>
<dbReference type="OrthoDB" id="3758478at2759"/>
<dbReference type="InterPro" id="IPR032710">
    <property type="entry name" value="NTF2-like_dom_sf"/>
</dbReference>
<dbReference type="EMBL" id="VXIT01000003">
    <property type="protein sequence ID" value="KAA6413948.1"/>
    <property type="molecule type" value="Genomic_DNA"/>
</dbReference>
<evidence type="ECO:0008006" key="3">
    <source>
        <dbReference type="Google" id="ProtNLM"/>
    </source>
</evidence>
<name>A0A5M8PYZ5_9LECA</name>
<dbReference type="InterPro" id="IPR050977">
    <property type="entry name" value="Fungal_Meroterpenoid_Isomerase"/>
</dbReference>
<evidence type="ECO:0000313" key="2">
    <source>
        <dbReference type="Proteomes" id="UP000324767"/>
    </source>
</evidence>
<protein>
    <recommendedName>
        <fullName evidence="3">SnoaL-like domain-containing protein</fullName>
    </recommendedName>
</protein>
<evidence type="ECO:0000313" key="1">
    <source>
        <dbReference type="EMBL" id="KAA6413948.1"/>
    </source>
</evidence>
<dbReference type="Proteomes" id="UP000324767">
    <property type="component" value="Unassembled WGS sequence"/>
</dbReference>
<comment type="caution">
    <text evidence="1">The sequence shown here is derived from an EMBL/GenBank/DDBJ whole genome shotgun (WGS) entry which is preliminary data.</text>
</comment>
<reference evidence="1 2" key="1">
    <citation type="submission" date="2019-09" db="EMBL/GenBank/DDBJ databases">
        <title>The hologenome of the rock-dwelling lichen Lasallia pustulata.</title>
        <authorList>
            <person name="Greshake Tzovaras B."/>
            <person name="Segers F."/>
            <person name="Bicker A."/>
            <person name="Dal Grande F."/>
            <person name="Otte J."/>
            <person name="Hankeln T."/>
            <person name="Schmitt I."/>
            <person name="Ebersberger I."/>
        </authorList>
    </citation>
    <scope>NUCLEOTIDE SEQUENCE [LARGE SCALE GENOMIC DNA]</scope>
    <source>
        <strain evidence="1">A1-1</strain>
    </source>
</reference>
<sequence>MASTQQRQTANALITAFNNMDIPSIMALRAPESTQQVVPLRFNFPCQDNPAYERRMNFIARAFDNFHLEVKEVIEDVTARKIVMWLSANGDTKVGEYRNEYMWTMEFDESGGKIVKMKEFVDTAMIKEFYPQLRESIEPAKTG</sequence>
<gene>
    <name evidence="1" type="ORF">FRX48_02310</name>
</gene>
<dbReference type="AlphaFoldDB" id="A0A5M8PYZ5"/>